<feature type="domain" description="Peptidase C14 caspase" evidence="2">
    <location>
        <begin position="3"/>
        <end position="192"/>
    </location>
</feature>
<proteinExistence type="predicted"/>
<reference evidence="3 4" key="1">
    <citation type="submission" date="2020-08" db="EMBL/GenBank/DDBJ databases">
        <title>Functional genomics of gut bacteria from endangered species of beetles.</title>
        <authorList>
            <person name="Carlos-Shanley C."/>
        </authorList>
    </citation>
    <scope>NUCLEOTIDE SEQUENCE [LARGE SCALE GENOMIC DNA]</scope>
    <source>
        <strain evidence="3 4">S00068</strain>
    </source>
</reference>
<dbReference type="Pfam" id="PF00656">
    <property type="entry name" value="Peptidase_C14"/>
    <property type="match status" value="1"/>
</dbReference>
<sequence length="631" mass="70892">MSKLAVCIGVDKVAGFTPLNGASLGAKQFSEWASDHEYKVKVFTDENNTVVRSSTIYEFIELSINSMEFSQIIVYFSGHGISRAPNQEFWLLSQSGTNPNEFINVTMSFDCAGTCNIPYVLFISDACRSLPTSFNQTAGGQTIFPLMDSYTSNVVDIFYATRPGAPAFEVAGDNLKDSYGIFTESLIDYLNGTYLDTIANYDEYDGSHIKSILSKYYDPLKLKSDINYKSLRKPTHKWIISAAEVQLRLKQLVEDRAFGITKGQSPEFKVYNHEKEYPLSIFSDQQGKELVLNAHENIHEEEAGYEGDADGDGDDGGSTGGFSKPGVPVVPIDVNPIFELKDFSKNLWKNRFDQNLISIEVNNKKENNILVSDQLFSEIEYSGRTAIIVRGIKAEAFFIQNGKRIQINQDLIEIPDEYNSTQSSGLLVLRDGRSIPVSIISGFIGELIFKDGYLFTVNYTPTKQNTYTYQDFQSKKDMIMKKRNYIAIAANNGFNYNEAFEKIDFDTIENYDSPGSFLRIGKSLDPSLSLYAAYAFRESGNWGKINSVYDYISRDTEAVIFDVAMLAARLSNNKATAAFCPVMSAGWAYSHLFKNYLDTRLIEASNYLEPGLWTTFGHRGTDIILLEFLNK</sequence>
<dbReference type="SUPFAM" id="SSF52129">
    <property type="entry name" value="Caspase-like"/>
    <property type="match status" value="1"/>
</dbReference>
<evidence type="ECO:0000259" key="2">
    <source>
        <dbReference type="Pfam" id="PF00656"/>
    </source>
</evidence>
<gene>
    <name evidence="3" type="ORF">HNP24_001809</name>
</gene>
<dbReference type="InterPro" id="IPR029030">
    <property type="entry name" value="Caspase-like_dom_sf"/>
</dbReference>
<evidence type="ECO:0000256" key="1">
    <source>
        <dbReference type="SAM" id="MobiDB-lite"/>
    </source>
</evidence>
<name>A0ABR6Q2V5_9FLAO</name>
<dbReference type="EMBL" id="JACHKS010000001">
    <property type="protein sequence ID" value="MBB6330859.1"/>
    <property type="molecule type" value="Genomic_DNA"/>
</dbReference>
<protein>
    <recommendedName>
        <fullName evidence="2">Peptidase C14 caspase domain-containing protein</fullName>
    </recommendedName>
</protein>
<comment type="caution">
    <text evidence="3">The sequence shown here is derived from an EMBL/GenBank/DDBJ whole genome shotgun (WGS) entry which is preliminary data.</text>
</comment>
<dbReference type="InterPro" id="IPR011600">
    <property type="entry name" value="Pept_C14_caspase"/>
</dbReference>
<dbReference type="RefSeq" id="WP_184555252.1">
    <property type="nucleotide sequence ID" value="NZ_JACHKS010000001.1"/>
</dbReference>
<evidence type="ECO:0000313" key="3">
    <source>
        <dbReference type="EMBL" id="MBB6330859.1"/>
    </source>
</evidence>
<dbReference type="Gene3D" id="3.40.50.1460">
    <property type="match status" value="1"/>
</dbReference>
<dbReference type="Proteomes" id="UP000587367">
    <property type="component" value="Unassembled WGS sequence"/>
</dbReference>
<organism evidence="3 4">
    <name type="scientific">Chryseobacterium sediminis</name>
    <dbReference type="NCBI Taxonomy" id="1679494"/>
    <lineage>
        <taxon>Bacteria</taxon>
        <taxon>Pseudomonadati</taxon>
        <taxon>Bacteroidota</taxon>
        <taxon>Flavobacteriia</taxon>
        <taxon>Flavobacteriales</taxon>
        <taxon>Weeksellaceae</taxon>
        <taxon>Chryseobacterium group</taxon>
        <taxon>Chryseobacterium</taxon>
    </lineage>
</organism>
<feature type="region of interest" description="Disordered" evidence="1">
    <location>
        <begin position="302"/>
        <end position="325"/>
    </location>
</feature>
<feature type="compositionally biased region" description="Acidic residues" evidence="1">
    <location>
        <begin position="303"/>
        <end position="315"/>
    </location>
</feature>
<accession>A0ABR6Q2V5</accession>
<keyword evidence="4" id="KW-1185">Reference proteome</keyword>
<evidence type="ECO:0000313" key="4">
    <source>
        <dbReference type="Proteomes" id="UP000587367"/>
    </source>
</evidence>